<evidence type="ECO:0000256" key="1">
    <source>
        <dbReference type="SAM" id="MobiDB-lite"/>
    </source>
</evidence>
<dbReference type="AlphaFoldDB" id="A0A2S4AQC3"/>
<keyword evidence="2" id="KW-0238">DNA-binding</keyword>
<organism evidence="2 3">
    <name type="scientific">Stutzerimonas stutzeri</name>
    <name type="common">Pseudomonas stutzeri</name>
    <dbReference type="NCBI Taxonomy" id="316"/>
    <lineage>
        <taxon>Bacteria</taxon>
        <taxon>Pseudomonadati</taxon>
        <taxon>Pseudomonadota</taxon>
        <taxon>Gammaproteobacteria</taxon>
        <taxon>Pseudomonadales</taxon>
        <taxon>Pseudomonadaceae</taxon>
        <taxon>Stutzerimonas</taxon>
    </lineage>
</organism>
<dbReference type="Proteomes" id="UP000237068">
    <property type="component" value="Unassembled WGS sequence"/>
</dbReference>
<dbReference type="InterPro" id="IPR010982">
    <property type="entry name" value="Lambda_DNA-bd_dom_sf"/>
</dbReference>
<dbReference type="GO" id="GO:0003677">
    <property type="term" value="F:DNA binding"/>
    <property type="evidence" value="ECO:0007669"/>
    <property type="project" value="UniProtKB-KW"/>
</dbReference>
<evidence type="ECO:0000313" key="3">
    <source>
        <dbReference type="Proteomes" id="UP000237068"/>
    </source>
</evidence>
<protein>
    <submittedName>
        <fullName evidence="2">DNA-binding protein</fullName>
    </submittedName>
</protein>
<dbReference type="OrthoDB" id="6447592at2"/>
<dbReference type="EMBL" id="PPXG01000003">
    <property type="protein sequence ID" value="POH83614.1"/>
    <property type="molecule type" value="Genomic_DNA"/>
</dbReference>
<feature type="region of interest" description="Disordered" evidence="1">
    <location>
        <begin position="66"/>
        <end position="88"/>
    </location>
</feature>
<reference evidence="2 3" key="1">
    <citation type="submission" date="2018-01" db="EMBL/GenBank/DDBJ databases">
        <title>Denitrification phenotypes of diverse strains of Pseudomonas stutzeri.</title>
        <authorList>
            <person name="Milligan D.A."/>
            <person name="Bergaust L."/>
            <person name="Bakken L.R."/>
            <person name="Frostegard A."/>
        </authorList>
    </citation>
    <scope>NUCLEOTIDE SEQUENCE [LARGE SCALE GENOMIC DNA]</scope>
    <source>
        <strain evidence="2 3">24a13</strain>
    </source>
</reference>
<dbReference type="Gene3D" id="1.10.260.40">
    <property type="entry name" value="lambda repressor-like DNA-binding domains"/>
    <property type="match status" value="1"/>
</dbReference>
<proteinExistence type="predicted"/>
<gene>
    <name evidence="2" type="ORF">CXK91_07925</name>
</gene>
<accession>A0A2S4AQC3</accession>
<sequence>MSITDRAVLLIDLAGLDAFAPVRSKEYYRWSNIKRGKARLGAEEIEQLNAMFPRYRWWLATGEVMPESGQTSPAYDEANRNLSQPSAG</sequence>
<evidence type="ECO:0000313" key="2">
    <source>
        <dbReference type="EMBL" id="POH83614.1"/>
    </source>
</evidence>
<name>A0A2S4AQC3_STUST</name>
<comment type="caution">
    <text evidence="2">The sequence shown here is derived from an EMBL/GenBank/DDBJ whole genome shotgun (WGS) entry which is preliminary data.</text>
</comment>